<organism evidence="1 2">
    <name type="scientific">Elysia crispata</name>
    <name type="common">lettuce slug</name>
    <dbReference type="NCBI Taxonomy" id="231223"/>
    <lineage>
        <taxon>Eukaryota</taxon>
        <taxon>Metazoa</taxon>
        <taxon>Spiralia</taxon>
        <taxon>Lophotrochozoa</taxon>
        <taxon>Mollusca</taxon>
        <taxon>Gastropoda</taxon>
        <taxon>Heterobranchia</taxon>
        <taxon>Euthyneura</taxon>
        <taxon>Panpulmonata</taxon>
        <taxon>Sacoglossa</taxon>
        <taxon>Placobranchoidea</taxon>
        <taxon>Plakobranchidae</taxon>
        <taxon>Elysia</taxon>
    </lineage>
</organism>
<accession>A0AAE0YCL6</accession>
<protein>
    <submittedName>
        <fullName evidence="1">Uncharacterized protein</fullName>
    </submittedName>
</protein>
<reference evidence="1" key="1">
    <citation type="journal article" date="2023" name="G3 (Bethesda)">
        <title>A reference genome for the long-term kleptoplast-retaining sea slug Elysia crispata morphotype clarki.</title>
        <authorList>
            <person name="Eastman K.E."/>
            <person name="Pendleton A.L."/>
            <person name="Shaikh M.A."/>
            <person name="Suttiyut T."/>
            <person name="Ogas R."/>
            <person name="Tomko P."/>
            <person name="Gavelis G."/>
            <person name="Widhalm J.R."/>
            <person name="Wisecaver J.H."/>
        </authorList>
    </citation>
    <scope>NUCLEOTIDE SEQUENCE</scope>
    <source>
        <strain evidence="1">ECLA1</strain>
    </source>
</reference>
<evidence type="ECO:0000313" key="2">
    <source>
        <dbReference type="Proteomes" id="UP001283361"/>
    </source>
</evidence>
<proteinExistence type="predicted"/>
<keyword evidence="2" id="KW-1185">Reference proteome</keyword>
<dbReference type="EMBL" id="JAWDGP010006450">
    <property type="protein sequence ID" value="KAK3741056.1"/>
    <property type="molecule type" value="Genomic_DNA"/>
</dbReference>
<dbReference type="AlphaFoldDB" id="A0AAE0YCL6"/>
<evidence type="ECO:0000313" key="1">
    <source>
        <dbReference type="EMBL" id="KAK3741056.1"/>
    </source>
</evidence>
<comment type="caution">
    <text evidence="1">The sequence shown here is derived from an EMBL/GenBank/DDBJ whole genome shotgun (WGS) entry which is preliminary data.</text>
</comment>
<dbReference type="Proteomes" id="UP001283361">
    <property type="component" value="Unassembled WGS sequence"/>
</dbReference>
<sequence>MSTESSSRKDGLSNPWTAIRPSQSTLMAAHPRRWRLDSSQGDRLLGIWRLPRKRARVDSCGRIVAWAEGRGRGS</sequence>
<gene>
    <name evidence="1" type="ORF">RRG08_005746</name>
</gene>
<name>A0AAE0YCL6_9GAST</name>